<accession>A0ABV9X901</accession>
<proteinExistence type="predicted"/>
<keyword evidence="2" id="KW-1185">Reference proteome</keyword>
<dbReference type="EMBL" id="JBHSJO010000003">
    <property type="protein sequence ID" value="MFC5020353.1"/>
    <property type="molecule type" value="Genomic_DNA"/>
</dbReference>
<protein>
    <submittedName>
        <fullName evidence="1">Uncharacterized protein</fullName>
    </submittedName>
</protein>
<gene>
    <name evidence="1" type="ORF">ACFPRC_36680</name>
</gene>
<sequence length="137" mass="14476">MFRPTRRAAFFDLTHPQCPATEDAALRDALAGHRAEGDLVVLVVDAHRRLPQRLPAGGTLLRLPPSAARDVDKCTVVVETMARLCIDPASCFGYGDLCAGTGLLSVVGNPRVIACGADGGRLAQERGWPVVVPSFAA</sequence>
<comment type="caution">
    <text evidence="1">The sequence shown here is derived from an EMBL/GenBank/DDBJ whole genome shotgun (WGS) entry which is preliminary data.</text>
</comment>
<name>A0ABV9X901_9ACTN</name>
<dbReference type="RefSeq" id="WP_328661987.1">
    <property type="nucleotide sequence ID" value="NZ_BAAATN010000022.1"/>
</dbReference>
<organism evidence="1 2">
    <name type="scientific">Streptomyces lienomycini</name>
    <dbReference type="NCBI Taxonomy" id="284035"/>
    <lineage>
        <taxon>Bacteria</taxon>
        <taxon>Bacillati</taxon>
        <taxon>Actinomycetota</taxon>
        <taxon>Actinomycetes</taxon>
        <taxon>Kitasatosporales</taxon>
        <taxon>Streptomycetaceae</taxon>
        <taxon>Streptomyces</taxon>
    </lineage>
</organism>
<evidence type="ECO:0000313" key="2">
    <source>
        <dbReference type="Proteomes" id="UP001595855"/>
    </source>
</evidence>
<dbReference type="Proteomes" id="UP001595855">
    <property type="component" value="Unassembled WGS sequence"/>
</dbReference>
<reference evidence="2" key="1">
    <citation type="journal article" date="2019" name="Int. J. Syst. Evol. Microbiol.">
        <title>The Global Catalogue of Microorganisms (GCM) 10K type strain sequencing project: providing services to taxonomists for standard genome sequencing and annotation.</title>
        <authorList>
            <consortium name="The Broad Institute Genomics Platform"/>
            <consortium name="The Broad Institute Genome Sequencing Center for Infectious Disease"/>
            <person name="Wu L."/>
            <person name="Ma J."/>
        </authorList>
    </citation>
    <scope>NUCLEOTIDE SEQUENCE [LARGE SCALE GENOMIC DNA]</scope>
    <source>
        <strain evidence="2">CGMCC 4.1542</strain>
    </source>
</reference>
<evidence type="ECO:0000313" key="1">
    <source>
        <dbReference type="EMBL" id="MFC5020353.1"/>
    </source>
</evidence>